<name>A0AA38XAG9_9EURO</name>
<dbReference type="Gene3D" id="1.20.1160.11">
    <property type="entry name" value="Paired amphipathic helix"/>
    <property type="match status" value="1"/>
</dbReference>
<evidence type="ECO:0000256" key="4">
    <source>
        <dbReference type="PROSITE-ProRule" id="PRU00810"/>
    </source>
</evidence>
<proteinExistence type="predicted"/>
<feature type="domain" description="Ubiquitin-like" evidence="7">
    <location>
        <begin position="341"/>
        <end position="421"/>
    </location>
</feature>
<organism evidence="8 9">
    <name type="scientific">Cladophialophora chaetospira</name>
    <dbReference type="NCBI Taxonomy" id="386627"/>
    <lineage>
        <taxon>Eukaryota</taxon>
        <taxon>Fungi</taxon>
        <taxon>Dikarya</taxon>
        <taxon>Ascomycota</taxon>
        <taxon>Pezizomycotina</taxon>
        <taxon>Eurotiomycetes</taxon>
        <taxon>Chaetothyriomycetidae</taxon>
        <taxon>Chaetothyriales</taxon>
        <taxon>Herpotrichiellaceae</taxon>
        <taxon>Cladophialophora</taxon>
    </lineage>
</organism>
<evidence type="ECO:0000313" key="9">
    <source>
        <dbReference type="Proteomes" id="UP001172673"/>
    </source>
</evidence>
<dbReference type="SUPFAM" id="SSF47762">
    <property type="entry name" value="PAH2 domain"/>
    <property type="match status" value="1"/>
</dbReference>
<dbReference type="PROSITE" id="PS51477">
    <property type="entry name" value="PAH"/>
    <property type="match status" value="1"/>
</dbReference>
<evidence type="ECO:0000256" key="6">
    <source>
        <dbReference type="SAM" id="MobiDB-lite"/>
    </source>
</evidence>
<dbReference type="Pfam" id="PF22893">
    <property type="entry name" value="ULD_2"/>
    <property type="match status" value="1"/>
</dbReference>
<evidence type="ECO:0000256" key="1">
    <source>
        <dbReference type="ARBA" id="ARBA00004123"/>
    </source>
</evidence>
<keyword evidence="2" id="KW-0677">Repeat</keyword>
<feature type="region of interest" description="Disordered" evidence="6">
    <location>
        <begin position="634"/>
        <end position="662"/>
    </location>
</feature>
<evidence type="ECO:0000256" key="2">
    <source>
        <dbReference type="ARBA" id="ARBA00022737"/>
    </source>
</evidence>
<keyword evidence="3 4" id="KW-0539">Nucleus</keyword>
<comment type="subcellular location">
    <subcellularLocation>
        <location evidence="1 4">Nucleus</location>
    </subcellularLocation>
</comment>
<dbReference type="Pfam" id="PF02671">
    <property type="entry name" value="PAH"/>
    <property type="match status" value="1"/>
</dbReference>
<keyword evidence="9" id="KW-1185">Reference proteome</keyword>
<reference evidence="8" key="1">
    <citation type="submission" date="2022-10" db="EMBL/GenBank/DDBJ databases">
        <title>Culturing micro-colonial fungi from biological soil crusts in the Mojave desert and describing Neophaeococcomyces mojavensis, and introducing the new genera and species Taxawa tesnikishii.</title>
        <authorList>
            <person name="Kurbessoian T."/>
            <person name="Stajich J.E."/>
        </authorList>
    </citation>
    <scope>NUCLEOTIDE SEQUENCE</scope>
    <source>
        <strain evidence="8">TK_41</strain>
    </source>
</reference>
<keyword evidence="5" id="KW-0175">Coiled coil</keyword>
<feature type="coiled-coil region" evidence="5">
    <location>
        <begin position="193"/>
        <end position="220"/>
    </location>
</feature>
<dbReference type="InterPro" id="IPR054464">
    <property type="entry name" value="ULD_fung"/>
</dbReference>
<accession>A0AA38XAG9</accession>
<dbReference type="PANTHER" id="PTHR38886">
    <property type="entry name" value="SESA DOMAIN-CONTAINING PROTEIN"/>
    <property type="match status" value="1"/>
</dbReference>
<dbReference type="AlphaFoldDB" id="A0AA38XAG9"/>
<dbReference type="InterPro" id="IPR003822">
    <property type="entry name" value="PAH"/>
</dbReference>
<protein>
    <submittedName>
        <fullName evidence="8">Transcriptional regulatory protein sin3</fullName>
    </submittedName>
</protein>
<evidence type="ECO:0000259" key="7">
    <source>
        <dbReference type="Pfam" id="PF22893"/>
    </source>
</evidence>
<evidence type="ECO:0000256" key="3">
    <source>
        <dbReference type="ARBA" id="ARBA00023242"/>
    </source>
</evidence>
<evidence type="ECO:0000313" key="8">
    <source>
        <dbReference type="EMBL" id="KAJ9609755.1"/>
    </source>
</evidence>
<dbReference type="Proteomes" id="UP001172673">
    <property type="component" value="Unassembled WGS sequence"/>
</dbReference>
<dbReference type="PANTHER" id="PTHR38886:SF1">
    <property type="entry name" value="NACHT-NTPASE AND P-LOOP NTPASES N-TERMINAL DOMAIN-CONTAINING PROTEIN"/>
    <property type="match status" value="1"/>
</dbReference>
<dbReference type="InterPro" id="IPR036600">
    <property type="entry name" value="PAH_sf"/>
</dbReference>
<dbReference type="EMBL" id="JAPDRK010000008">
    <property type="protein sequence ID" value="KAJ9609755.1"/>
    <property type="molecule type" value="Genomic_DNA"/>
</dbReference>
<dbReference type="FunFam" id="1.20.1160.11:FF:000003">
    <property type="entry name" value="Paired amphipathic helix SIN3-like protein"/>
    <property type="match status" value="1"/>
</dbReference>
<comment type="caution">
    <text evidence="8">The sequence shown here is derived from an EMBL/GenBank/DDBJ whole genome shotgun (WGS) entry which is preliminary data.</text>
</comment>
<evidence type="ECO:0000256" key="5">
    <source>
        <dbReference type="SAM" id="Coils"/>
    </source>
</evidence>
<sequence length="662" mass="74562">MVVPFGISIGDFLEISKLIGRIVVELKKSSEAASDYQLLVIELETLDRTLKALERLAPVTHDARRLSAIKALASTCQLPLQEFLTEIEKFEPSLGSWNARRRTFSSLAQRVQWSVKYRGAVQVLREKLAPNLATITLLLITQNADYLSMAESSRIRFAQEVKDMIYSQSAILSAVEKSTSRVVAAQDQSIRQYKHLTEAAVNHERNLQSLNHTAQELLKSNSVLETKIQEQGDVLGSIRRDIGAAPLQGQADVETVSCDKVELKADISSMLVPILDVLGTITTGLSKVQDLLSTMHQMLRLTVRFTLEMRETLGRLLQAFWVIHQQITRLEGLIGRQISLPIVIFRDAFNNLRPFPYDLSREWSTFEKLVAVAFTGQQGLHRVKMGQYFVTNVRIDRRLNPSFWSSAIQPGDELSMTMILDDISSEEGVCPYRSCGASTDKVPSKAGGKVCPNCFRFAAIEETRNPTLEEAVEVFRHLSLRQRRRLMGPSPARVREREDVELYHSIQVAKALSSLNASTVTGHLSTGLAGTHVDRDQLSTEAVSSHPNTNGMDTSWSVRKPVEFQYALDYIERVKARFVHWPKVYREFLEVLKTYQRSSRPIDEVFDSVSRLFVLEPDLVEEFKVFLPEDAEAAGEADGRTYADEDLTSSMWSTESEMSEEG</sequence>
<gene>
    <name evidence="8" type="primary">SIN3_1</name>
    <name evidence="8" type="ORF">H2200_006083</name>
</gene>
<dbReference type="GO" id="GO:0006355">
    <property type="term" value="P:regulation of DNA-templated transcription"/>
    <property type="evidence" value="ECO:0007669"/>
    <property type="project" value="InterPro"/>
</dbReference>
<dbReference type="GO" id="GO:0005634">
    <property type="term" value="C:nucleus"/>
    <property type="evidence" value="ECO:0007669"/>
    <property type="project" value="UniProtKB-SubCell"/>
</dbReference>